<organism evidence="2">
    <name type="scientific">Culex tarsalis</name>
    <name type="common">Encephalitis mosquito</name>
    <dbReference type="NCBI Taxonomy" id="7177"/>
    <lineage>
        <taxon>Eukaryota</taxon>
        <taxon>Metazoa</taxon>
        <taxon>Ecdysozoa</taxon>
        <taxon>Arthropoda</taxon>
        <taxon>Hexapoda</taxon>
        <taxon>Insecta</taxon>
        <taxon>Pterygota</taxon>
        <taxon>Neoptera</taxon>
        <taxon>Endopterygota</taxon>
        <taxon>Diptera</taxon>
        <taxon>Nematocera</taxon>
        <taxon>Culicoidea</taxon>
        <taxon>Culicidae</taxon>
        <taxon>Culicinae</taxon>
        <taxon>Culicini</taxon>
        <taxon>Culex</taxon>
        <taxon>Culex</taxon>
    </lineage>
</organism>
<name>A0A1Q3FLT3_CULTA</name>
<proteinExistence type="predicted"/>
<dbReference type="AlphaFoldDB" id="A0A1Q3FLT3"/>
<dbReference type="PANTHER" id="PTHR33964:SF1">
    <property type="entry name" value="RE45066P"/>
    <property type="match status" value="1"/>
</dbReference>
<protein>
    <submittedName>
        <fullName evidence="2">Putative conserved secreted protein</fullName>
    </submittedName>
</protein>
<reference evidence="2" key="1">
    <citation type="submission" date="2017-01" db="EMBL/GenBank/DDBJ databases">
        <title>A deep insight into the sialotranscriptome of adult male and female Cluex tarsalis mosquitoes.</title>
        <authorList>
            <person name="Ribeiro J.M."/>
            <person name="Moreira F."/>
            <person name="Bernard K.A."/>
            <person name="Calvo E."/>
        </authorList>
    </citation>
    <scope>NUCLEOTIDE SEQUENCE</scope>
    <source>
        <strain evidence="2">Kern County</strain>
        <tissue evidence="2">Salivary glands</tissue>
    </source>
</reference>
<evidence type="ECO:0000313" key="2">
    <source>
        <dbReference type="EMBL" id="JAV28492.1"/>
    </source>
</evidence>
<dbReference type="PANTHER" id="PTHR33964">
    <property type="entry name" value="RE45066P-RELATED"/>
    <property type="match status" value="1"/>
</dbReference>
<sequence length="287" mass="33055">MFPTTASLSKFYHRMSILITVFITVNLAKIKAENCGQEELARCARPFQVLQSSTDLSIATKKEELDKICPDLTTGLQCIRSYTRRCMTLEQRDRFNKLYNGTHQFVRDLCREGPYQNEFLSHAPCLQRVKPDYEVCGRKYHNTVSVITQQQHHHEHHQARHERHHQQQQQLQNHHTTEGRNAEDDVRTVCCSFIEYLDCSEGAAKKTCGTDTARFTRGFLDKMSSTLITMYCEDYYRSNKCPSTQSSASSQSSSSLLLLMLVTLLVPTVLTQLNTWYTATVSIVRLR</sequence>
<evidence type="ECO:0000256" key="1">
    <source>
        <dbReference type="SAM" id="MobiDB-lite"/>
    </source>
</evidence>
<feature type="compositionally biased region" description="Basic residues" evidence="1">
    <location>
        <begin position="151"/>
        <end position="166"/>
    </location>
</feature>
<feature type="region of interest" description="Disordered" evidence="1">
    <location>
        <begin position="147"/>
        <end position="180"/>
    </location>
</feature>
<accession>A0A1Q3FLT3</accession>
<dbReference type="EMBL" id="GFDL01006553">
    <property type="protein sequence ID" value="JAV28492.1"/>
    <property type="molecule type" value="Transcribed_RNA"/>
</dbReference>